<gene>
    <name evidence="1" type="ORF">A2W57_03285</name>
</gene>
<name>A0A1F5WFF4_9BACT</name>
<evidence type="ECO:0000313" key="1">
    <source>
        <dbReference type="EMBL" id="OGF74345.1"/>
    </source>
</evidence>
<dbReference type="EMBL" id="MFHJ01000008">
    <property type="protein sequence ID" value="OGF74345.1"/>
    <property type="molecule type" value="Genomic_DNA"/>
</dbReference>
<protein>
    <submittedName>
        <fullName evidence="1">Uncharacterized protein</fullName>
    </submittedName>
</protein>
<sequence>MRRLQVTEGTLARKMKQFDSREMFAGWIWIVLQAIHQKIYQSADVILIRRYDSSVEGLARVYETCVPKDRRKIFRQAIGDVLRLKGNNEDAPPGVFEDLIYLIERINATEALGAIAPTVSNGLLGEKNPEIIYSTVSLLSTLSPSSMVYKAICDLRDGVNFDRRYAADVRKILTACKRFAKRSRRK</sequence>
<organism evidence="1 2">
    <name type="scientific">Candidatus Giovannonibacteria bacterium RIFCSPHIGHO2_02_43_16</name>
    <dbReference type="NCBI Taxonomy" id="1798331"/>
    <lineage>
        <taxon>Bacteria</taxon>
        <taxon>Candidatus Giovannoniibacteriota</taxon>
    </lineage>
</organism>
<dbReference type="AlphaFoldDB" id="A0A1F5WFF4"/>
<dbReference type="Proteomes" id="UP000178276">
    <property type="component" value="Unassembled WGS sequence"/>
</dbReference>
<dbReference type="STRING" id="1798331.A2W57_03285"/>
<proteinExistence type="predicted"/>
<evidence type="ECO:0000313" key="2">
    <source>
        <dbReference type="Proteomes" id="UP000178276"/>
    </source>
</evidence>
<accession>A0A1F5WFF4</accession>
<comment type="caution">
    <text evidence="1">The sequence shown here is derived from an EMBL/GenBank/DDBJ whole genome shotgun (WGS) entry which is preliminary data.</text>
</comment>
<reference evidence="1 2" key="1">
    <citation type="journal article" date="2016" name="Nat. Commun.">
        <title>Thousands of microbial genomes shed light on interconnected biogeochemical processes in an aquifer system.</title>
        <authorList>
            <person name="Anantharaman K."/>
            <person name="Brown C.T."/>
            <person name="Hug L.A."/>
            <person name="Sharon I."/>
            <person name="Castelle C.J."/>
            <person name="Probst A.J."/>
            <person name="Thomas B.C."/>
            <person name="Singh A."/>
            <person name="Wilkins M.J."/>
            <person name="Karaoz U."/>
            <person name="Brodie E.L."/>
            <person name="Williams K.H."/>
            <person name="Hubbard S.S."/>
            <person name="Banfield J.F."/>
        </authorList>
    </citation>
    <scope>NUCLEOTIDE SEQUENCE [LARGE SCALE GENOMIC DNA]</scope>
</reference>